<dbReference type="Proteomes" id="UP000504615">
    <property type="component" value="Unplaced"/>
</dbReference>
<dbReference type="PROSITE" id="PS50071">
    <property type="entry name" value="HOMEOBOX_2"/>
    <property type="match status" value="1"/>
</dbReference>
<feature type="compositionally biased region" description="Low complexity" evidence="7">
    <location>
        <begin position="100"/>
        <end position="120"/>
    </location>
</feature>
<dbReference type="InterPro" id="IPR001356">
    <property type="entry name" value="HD"/>
</dbReference>
<dbReference type="FunFam" id="1.10.10.60:FF:000252">
    <property type="entry name" value="Retinal homeobox protein Rx-B"/>
    <property type="match status" value="1"/>
</dbReference>
<evidence type="ECO:0000256" key="7">
    <source>
        <dbReference type="SAM" id="MobiDB-lite"/>
    </source>
</evidence>
<feature type="region of interest" description="Disordered" evidence="7">
    <location>
        <begin position="370"/>
        <end position="389"/>
    </location>
</feature>
<comment type="subcellular location">
    <subcellularLocation>
        <location evidence="1 5 6">Nucleus</location>
    </subcellularLocation>
</comment>
<evidence type="ECO:0000259" key="8">
    <source>
        <dbReference type="PROSITE" id="PS50071"/>
    </source>
</evidence>
<dbReference type="SMART" id="SM00389">
    <property type="entry name" value="HOX"/>
    <property type="match status" value="1"/>
</dbReference>
<evidence type="ECO:0000256" key="3">
    <source>
        <dbReference type="ARBA" id="ARBA00023155"/>
    </source>
</evidence>
<feature type="region of interest" description="Disordered" evidence="7">
    <location>
        <begin position="98"/>
        <end position="167"/>
    </location>
</feature>
<feature type="compositionally biased region" description="Basic and acidic residues" evidence="7">
    <location>
        <begin position="151"/>
        <end position="161"/>
    </location>
</feature>
<keyword evidence="3 5" id="KW-0371">Homeobox</keyword>
<dbReference type="RefSeq" id="XP_011642914.1">
    <property type="nucleotide sequence ID" value="XM_011644612.1"/>
</dbReference>
<dbReference type="InterPro" id="IPR009057">
    <property type="entry name" value="Homeodomain-like_sf"/>
</dbReference>
<dbReference type="AlphaFoldDB" id="A0A6I9WJF8"/>
<evidence type="ECO:0000256" key="6">
    <source>
        <dbReference type="RuleBase" id="RU000682"/>
    </source>
</evidence>
<evidence type="ECO:0000256" key="5">
    <source>
        <dbReference type="PROSITE-ProRule" id="PRU00108"/>
    </source>
</evidence>
<dbReference type="Gene3D" id="1.10.10.60">
    <property type="entry name" value="Homeodomain-like"/>
    <property type="match status" value="1"/>
</dbReference>
<keyword evidence="2 5" id="KW-0238">DNA-binding</keyword>
<protein>
    <submittedName>
        <fullName evidence="10">Homeobox protein aristaless</fullName>
    </submittedName>
</protein>
<evidence type="ECO:0000313" key="10">
    <source>
        <dbReference type="RefSeq" id="XP_011642914.1"/>
    </source>
</evidence>
<sequence length="459" mass="49464">MDGTPSWDDPIFSDFGARGGTTGAHSIQVMLSLHGGGGHHGSGDLMPTGSGQLHKLDSSNSPSPHHQAASQHQHHLQQQQQQQQKELKELELSSMYAPLPSQTQDVTTSTSTSVTPTSTSLQQGLQLGNALKRKPDDPINALAPVSNEVQSAKKDSKKKTDNNNIKKKKTRTTFTAYQLEELERAFERAPYPDVFARDELALKLALSETRVQVWFQNRRAKWRKKEPPRKTAGYMAAGSASPGLSGSFTSLNNTLNPFASPTTATAPPDAWAYSPAAYDLAPHLNLLSPSNSPYSTAAAAAAGFGNNGSVSYSSYASMLPTQHDATLFTTPATAGNTMRMHQDYMNPGGGSSPPQPGGPLTRADYQTMVTTHSPPTHLGNSMSEDEHGGCLTDKYAHEQTATADYGQQQPPPPPPSSNDQKQDYGMHSPQARQAMKDQVMVKSEPSSQPSYVQLPPFLN</sequence>
<dbReference type="PROSITE" id="PS00027">
    <property type="entry name" value="HOMEOBOX_1"/>
    <property type="match status" value="1"/>
</dbReference>
<dbReference type="PANTHER" id="PTHR24329:SF543">
    <property type="entry name" value="FI01017P-RELATED"/>
    <property type="match status" value="1"/>
</dbReference>
<feature type="compositionally biased region" description="Polar residues" evidence="7">
    <location>
        <begin position="370"/>
        <end position="382"/>
    </location>
</feature>
<evidence type="ECO:0000256" key="4">
    <source>
        <dbReference type="ARBA" id="ARBA00023242"/>
    </source>
</evidence>
<dbReference type="PANTHER" id="PTHR24329">
    <property type="entry name" value="HOMEOBOX PROTEIN ARISTALESS"/>
    <property type="match status" value="1"/>
</dbReference>
<reference evidence="10" key="1">
    <citation type="submission" date="2025-08" db="UniProtKB">
        <authorList>
            <consortium name="RefSeq"/>
        </authorList>
    </citation>
    <scope>IDENTIFICATION</scope>
</reference>
<dbReference type="CDD" id="cd00086">
    <property type="entry name" value="homeodomain"/>
    <property type="match status" value="1"/>
</dbReference>
<organism evidence="9 10">
    <name type="scientific">Pogonomyrmex barbatus</name>
    <name type="common">red harvester ant</name>
    <dbReference type="NCBI Taxonomy" id="144034"/>
    <lineage>
        <taxon>Eukaryota</taxon>
        <taxon>Metazoa</taxon>
        <taxon>Ecdysozoa</taxon>
        <taxon>Arthropoda</taxon>
        <taxon>Hexapoda</taxon>
        <taxon>Insecta</taxon>
        <taxon>Pterygota</taxon>
        <taxon>Neoptera</taxon>
        <taxon>Endopterygota</taxon>
        <taxon>Hymenoptera</taxon>
        <taxon>Apocrita</taxon>
        <taxon>Aculeata</taxon>
        <taxon>Formicoidea</taxon>
        <taxon>Formicidae</taxon>
        <taxon>Myrmicinae</taxon>
        <taxon>Pogonomyrmex</taxon>
    </lineage>
</organism>
<proteinExistence type="predicted"/>
<dbReference type="Pfam" id="PF00046">
    <property type="entry name" value="Homeodomain"/>
    <property type="match status" value="1"/>
</dbReference>
<evidence type="ECO:0000256" key="1">
    <source>
        <dbReference type="ARBA" id="ARBA00004123"/>
    </source>
</evidence>
<evidence type="ECO:0000313" key="9">
    <source>
        <dbReference type="Proteomes" id="UP000504615"/>
    </source>
</evidence>
<dbReference type="GO" id="GO:0000981">
    <property type="term" value="F:DNA-binding transcription factor activity, RNA polymerase II-specific"/>
    <property type="evidence" value="ECO:0007669"/>
    <property type="project" value="InterPro"/>
</dbReference>
<keyword evidence="4 5" id="KW-0539">Nucleus</keyword>
<gene>
    <name evidence="10" type="primary">LOC105430862</name>
</gene>
<dbReference type="SUPFAM" id="SSF46689">
    <property type="entry name" value="Homeodomain-like"/>
    <property type="match status" value="1"/>
</dbReference>
<feature type="compositionally biased region" description="Low complexity" evidence="7">
    <location>
        <begin position="61"/>
        <end position="84"/>
    </location>
</feature>
<dbReference type="InterPro" id="IPR050649">
    <property type="entry name" value="Paired_Homeobox_TFs"/>
</dbReference>
<accession>A0A6I9WJF8</accession>
<feature type="region of interest" description="Disordered" evidence="7">
    <location>
        <begin position="32"/>
        <end position="86"/>
    </location>
</feature>
<feature type="DNA-binding region" description="Homeobox" evidence="5">
    <location>
        <begin position="167"/>
        <end position="226"/>
    </location>
</feature>
<dbReference type="OrthoDB" id="6159439at2759"/>
<name>A0A6I9WJF8_9HYME</name>
<evidence type="ECO:0000256" key="2">
    <source>
        <dbReference type="ARBA" id="ARBA00023125"/>
    </source>
</evidence>
<dbReference type="InterPro" id="IPR017970">
    <property type="entry name" value="Homeobox_CS"/>
</dbReference>
<dbReference type="GO" id="GO:0005634">
    <property type="term" value="C:nucleus"/>
    <property type="evidence" value="ECO:0007669"/>
    <property type="project" value="UniProtKB-SubCell"/>
</dbReference>
<dbReference type="GeneID" id="105430862"/>
<keyword evidence="9" id="KW-1185">Reference proteome</keyword>
<dbReference type="GO" id="GO:0000977">
    <property type="term" value="F:RNA polymerase II transcription regulatory region sequence-specific DNA binding"/>
    <property type="evidence" value="ECO:0007669"/>
    <property type="project" value="TreeGrafter"/>
</dbReference>
<feature type="domain" description="Homeobox" evidence="8">
    <location>
        <begin position="165"/>
        <end position="225"/>
    </location>
</feature>
<dbReference type="KEGG" id="pbar:105430862"/>
<feature type="region of interest" description="Disordered" evidence="7">
    <location>
        <begin position="340"/>
        <end position="363"/>
    </location>
</feature>
<feature type="region of interest" description="Disordered" evidence="7">
    <location>
        <begin position="400"/>
        <end position="459"/>
    </location>
</feature>
<dbReference type="CTD" id="47285"/>